<reference evidence="1 2" key="1">
    <citation type="submission" date="2010-07" db="EMBL/GenBank/DDBJ databases">
        <authorList>
            <person name="Muzny D."/>
            <person name="Qin X."/>
            <person name="Deng J."/>
            <person name="Jiang H."/>
            <person name="Liu Y."/>
            <person name="Qu J."/>
            <person name="Song X.-Z."/>
            <person name="Zhang L."/>
            <person name="Thornton R."/>
            <person name="Coyle M."/>
            <person name="Francisco L."/>
            <person name="Jackson L."/>
            <person name="Javaid M."/>
            <person name="Korchina V."/>
            <person name="Kovar C."/>
            <person name="Mata R."/>
            <person name="Mathew T."/>
            <person name="Ngo R."/>
            <person name="Nguyen L."/>
            <person name="Nguyen N."/>
            <person name="Okwuonu G."/>
            <person name="Ongeri F."/>
            <person name="Pham C."/>
            <person name="Simmons D."/>
            <person name="Wilczek-Boney K."/>
            <person name="Hale W."/>
            <person name="Jakkamsetti A."/>
            <person name="Pham P."/>
            <person name="Ruth R."/>
            <person name="San Lucas F."/>
            <person name="Warren J."/>
            <person name="Zhang J."/>
            <person name="Zhao Z."/>
            <person name="Zhou C."/>
            <person name="Zhu D."/>
            <person name="Lee S."/>
            <person name="Bess C."/>
            <person name="Blankenburg K."/>
            <person name="Forbes L."/>
            <person name="Fu Q."/>
            <person name="Gubbala S."/>
            <person name="Hirani K."/>
            <person name="Jayaseelan J.C."/>
            <person name="Lara F."/>
            <person name="Munidasa M."/>
            <person name="Palculict T."/>
            <person name="Patil S."/>
            <person name="Pu L.-L."/>
            <person name="Saada N."/>
            <person name="Tang L."/>
            <person name="Weissenberger G."/>
            <person name="Zhu Y."/>
            <person name="Hemphill L."/>
            <person name="Shang Y."/>
            <person name="Youmans B."/>
            <person name="Ayvaz T."/>
            <person name="Ross M."/>
            <person name="Santibanez J."/>
            <person name="Aqrawi P."/>
            <person name="Gross S."/>
            <person name="Joshi V."/>
            <person name="Fowler G."/>
            <person name="Nazareth L."/>
            <person name="Reid J."/>
            <person name="Worley K."/>
            <person name="Petrosino J."/>
            <person name="Highlander S."/>
            <person name="Gibbs R."/>
        </authorList>
    </citation>
    <scope>NUCLEOTIDE SEQUENCE [LARGE SCALE GENOMIC DNA]</scope>
    <source>
        <strain evidence="1 2">ATCC BAA-1640</strain>
    </source>
</reference>
<organism evidence="1 2">
    <name type="scientific">Peptoniphilus duerdenii ATCC BAA-1640</name>
    <dbReference type="NCBI Taxonomy" id="862517"/>
    <lineage>
        <taxon>Bacteria</taxon>
        <taxon>Bacillati</taxon>
        <taxon>Bacillota</taxon>
        <taxon>Tissierellia</taxon>
        <taxon>Tissierellales</taxon>
        <taxon>Peptoniphilaceae</taxon>
        <taxon>Peptoniphilus</taxon>
    </lineage>
</organism>
<accession>E0NNN3</accession>
<dbReference type="STRING" id="862517.HMPREF9225_1772"/>
<gene>
    <name evidence="1" type="ORF">HMPREF9225_1772</name>
</gene>
<name>E0NNN3_9FIRM</name>
<dbReference type="AlphaFoldDB" id="E0NNN3"/>
<proteinExistence type="predicted"/>
<protein>
    <recommendedName>
        <fullName evidence="3">Acetyltransferase, GNAT family</fullName>
    </recommendedName>
</protein>
<dbReference type="SUPFAM" id="SSF55729">
    <property type="entry name" value="Acyl-CoA N-acyltransferases (Nat)"/>
    <property type="match status" value="1"/>
</dbReference>
<sequence length="164" mass="19127">MKIELAKKTDLDKLLKIYREAREFMKNSGNKTQWGDNKPSKETLERDIENKNLYKVVDFDEIVGAFALIYGEDKTYLEIDGKWLNDEPYATLHRVASSGKARGIMSEIIKFSEEKYENLRIDTHKNNHKMLDKIRENGFTYCGVIKIDDGSPREAFQKISKNKK</sequence>
<dbReference type="Proteomes" id="UP000003280">
    <property type="component" value="Unassembled WGS sequence"/>
</dbReference>
<dbReference type="eggNOG" id="COG1670">
    <property type="taxonomic scope" value="Bacteria"/>
</dbReference>
<comment type="caution">
    <text evidence="1">The sequence shown here is derived from an EMBL/GenBank/DDBJ whole genome shotgun (WGS) entry which is preliminary data.</text>
</comment>
<dbReference type="Gene3D" id="3.40.630.30">
    <property type="match status" value="1"/>
</dbReference>
<dbReference type="OrthoDB" id="9796381at2"/>
<evidence type="ECO:0000313" key="2">
    <source>
        <dbReference type="Proteomes" id="UP000003280"/>
    </source>
</evidence>
<dbReference type="HOGENOM" id="CLU_013985_13_0_9"/>
<dbReference type="EMBL" id="AEEH01000050">
    <property type="protein sequence ID" value="EFM24636.1"/>
    <property type="molecule type" value="Genomic_DNA"/>
</dbReference>
<evidence type="ECO:0008006" key="3">
    <source>
        <dbReference type="Google" id="ProtNLM"/>
    </source>
</evidence>
<keyword evidence="2" id="KW-1185">Reference proteome</keyword>
<evidence type="ECO:0000313" key="1">
    <source>
        <dbReference type="EMBL" id="EFM24636.1"/>
    </source>
</evidence>
<dbReference type="InterPro" id="IPR016181">
    <property type="entry name" value="Acyl_CoA_acyltransferase"/>
</dbReference>
<dbReference type="RefSeq" id="WP_008902547.1">
    <property type="nucleotide sequence ID" value="NZ_GL397071.1"/>
</dbReference>